<evidence type="ECO:0000313" key="2">
    <source>
        <dbReference type="EMBL" id="KAA3677333.1"/>
    </source>
</evidence>
<keyword evidence="3" id="KW-1185">Reference proteome</keyword>
<feature type="compositionally biased region" description="Low complexity" evidence="1">
    <location>
        <begin position="13"/>
        <end position="27"/>
    </location>
</feature>
<organism evidence="2 3">
    <name type="scientific">Paragonimus westermani</name>
    <dbReference type="NCBI Taxonomy" id="34504"/>
    <lineage>
        <taxon>Eukaryota</taxon>
        <taxon>Metazoa</taxon>
        <taxon>Spiralia</taxon>
        <taxon>Lophotrochozoa</taxon>
        <taxon>Platyhelminthes</taxon>
        <taxon>Trematoda</taxon>
        <taxon>Digenea</taxon>
        <taxon>Plagiorchiida</taxon>
        <taxon>Troglotremata</taxon>
        <taxon>Troglotrematidae</taxon>
        <taxon>Paragonimus</taxon>
    </lineage>
</organism>
<dbReference type="AlphaFoldDB" id="A0A5J4NP40"/>
<reference evidence="2 3" key="1">
    <citation type="journal article" date="2019" name="Gigascience">
        <title>Whole-genome sequence of the oriental lung fluke Paragonimus westermani.</title>
        <authorList>
            <person name="Oey H."/>
            <person name="Zakrzewski M."/>
            <person name="Narain K."/>
            <person name="Devi K.R."/>
            <person name="Agatsuma T."/>
            <person name="Nawaratna S."/>
            <person name="Gobert G.N."/>
            <person name="Jones M.K."/>
            <person name="Ragan M.A."/>
            <person name="McManus D.P."/>
            <person name="Krause L."/>
        </authorList>
    </citation>
    <scope>NUCLEOTIDE SEQUENCE [LARGE SCALE GENOMIC DNA]</scope>
    <source>
        <strain evidence="2 3">IND2009</strain>
    </source>
</reference>
<feature type="region of interest" description="Disordered" evidence="1">
    <location>
        <begin position="1"/>
        <end position="37"/>
    </location>
</feature>
<comment type="caution">
    <text evidence="2">The sequence shown here is derived from an EMBL/GenBank/DDBJ whole genome shotgun (WGS) entry which is preliminary data.</text>
</comment>
<dbReference type="EMBL" id="QNGE01001555">
    <property type="protein sequence ID" value="KAA3677333.1"/>
    <property type="molecule type" value="Genomic_DNA"/>
</dbReference>
<gene>
    <name evidence="2" type="ORF">DEA37_0002776</name>
</gene>
<sequence>MYQANMLSGTQIPSPTSQLSTPTPVSTSEDKGHNSPAIINNINSRLHGCANSEAHPPPTQLIKINSVAGPSVVRKEKQLTSSRFNGGQNRGLFPLPLIKETGSLLERTRVSCDAEVEPCGQARVGIALSHRAEQCLIDWIPVNSRLCTVKLNTSIKTCRRNSEKCCVFIILAYVLKGSCSDAVKDAFCVALIDLLRQTKHSDNIVLAGNPNAQLGRLSPEEERLGGMFGVRAQLTDSGGKLLQLCASHGVSSTAFQHKKKHRVTW</sequence>
<accession>A0A5J4NP40</accession>
<name>A0A5J4NP40_9TREM</name>
<dbReference type="Proteomes" id="UP000324629">
    <property type="component" value="Unassembled WGS sequence"/>
</dbReference>
<feature type="compositionally biased region" description="Polar residues" evidence="1">
    <location>
        <begin position="1"/>
        <end position="12"/>
    </location>
</feature>
<evidence type="ECO:0000313" key="3">
    <source>
        <dbReference type="Proteomes" id="UP000324629"/>
    </source>
</evidence>
<evidence type="ECO:0000256" key="1">
    <source>
        <dbReference type="SAM" id="MobiDB-lite"/>
    </source>
</evidence>
<proteinExistence type="predicted"/>
<protein>
    <submittedName>
        <fullName evidence="2">Uncharacterized protein</fullName>
    </submittedName>
</protein>